<feature type="chain" id="PRO_5040115283" evidence="2">
    <location>
        <begin position="25"/>
        <end position="533"/>
    </location>
</feature>
<dbReference type="AlphaFoldDB" id="A0A9Q1BV90"/>
<keyword evidence="2" id="KW-0732">Signal</keyword>
<dbReference type="GO" id="GO:0005615">
    <property type="term" value="C:extracellular space"/>
    <property type="evidence" value="ECO:0007669"/>
    <property type="project" value="TreeGrafter"/>
</dbReference>
<dbReference type="InterPro" id="IPR000742">
    <property type="entry name" value="EGF"/>
</dbReference>
<dbReference type="Gene3D" id="3.90.215.10">
    <property type="entry name" value="Gamma Fibrinogen, chain A, domain 1"/>
    <property type="match status" value="2"/>
</dbReference>
<dbReference type="CDD" id="cd00087">
    <property type="entry name" value="FReD"/>
    <property type="match status" value="1"/>
</dbReference>
<dbReference type="InterPro" id="IPR014716">
    <property type="entry name" value="Fibrinogen_a/b/g_C_1"/>
</dbReference>
<keyword evidence="6" id="KW-1185">Reference proteome</keyword>
<dbReference type="InterPro" id="IPR050373">
    <property type="entry name" value="Fibrinogen_C-term_domain"/>
</dbReference>
<organism evidence="5 6">
    <name type="scientific">Holothuria leucospilota</name>
    <name type="common">Black long sea cucumber</name>
    <name type="synonym">Mertensiothuria leucospilota</name>
    <dbReference type="NCBI Taxonomy" id="206669"/>
    <lineage>
        <taxon>Eukaryota</taxon>
        <taxon>Metazoa</taxon>
        <taxon>Echinodermata</taxon>
        <taxon>Eleutherozoa</taxon>
        <taxon>Echinozoa</taxon>
        <taxon>Holothuroidea</taxon>
        <taxon>Aspidochirotacea</taxon>
        <taxon>Aspidochirotida</taxon>
        <taxon>Holothuriidae</taxon>
        <taxon>Holothuria</taxon>
    </lineage>
</organism>
<accession>A0A9Q1BV90</accession>
<name>A0A9Q1BV90_HOLLE</name>
<comment type="caution">
    <text evidence="5">The sequence shown here is derived from an EMBL/GenBank/DDBJ whole genome shotgun (WGS) entry which is preliminary data.</text>
</comment>
<feature type="signal peptide" evidence="2">
    <location>
        <begin position="1"/>
        <end position="24"/>
    </location>
</feature>
<protein>
    <submittedName>
        <fullName evidence="5">Angiopoietin-related protein 7</fullName>
    </submittedName>
</protein>
<reference evidence="5" key="1">
    <citation type="submission" date="2021-10" db="EMBL/GenBank/DDBJ databases">
        <title>Tropical sea cucumber genome reveals ecological adaptation and Cuvierian tubules defense mechanism.</title>
        <authorList>
            <person name="Chen T."/>
        </authorList>
    </citation>
    <scope>NUCLEOTIDE SEQUENCE</scope>
    <source>
        <strain evidence="5">Nanhai2018</strain>
        <tissue evidence="5">Muscle</tissue>
    </source>
</reference>
<dbReference type="PROSITE" id="PS01186">
    <property type="entry name" value="EGF_2"/>
    <property type="match status" value="1"/>
</dbReference>
<feature type="domain" description="Fibrinogen C-terminal" evidence="4">
    <location>
        <begin position="36"/>
        <end position="164"/>
    </location>
</feature>
<dbReference type="PANTHER" id="PTHR19143">
    <property type="entry name" value="FIBRINOGEN/TENASCIN/ANGIOPOEITIN"/>
    <property type="match status" value="1"/>
</dbReference>
<evidence type="ECO:0000256" key="1">
    <source>
        <dbReference type="PROSITE-ProRule" id="PRU00076"/>
    </source>
</evidence>
<dbReference type="PROSITE" id="PS50026">
    <property type="entry name" value="EGF_3"/>
    <property type="match status" value="1"/>
</dbReference>
<evidence type="ECO:0000313" key="6">
    <source>
        <dbReference type="Proteomes" id="UP001152320"/>
    </source>
</evidence>
<gene>
    <name evidence="5" type="ORF">HOLleu_23379</name>
</gene>
<keyword evidence="1" id="KW-0245">EGF-like domain</keyword>
<dbReference type="SUPFAM" id="SSF56496">
    <property type="entry name" value="Fibrinogen C-terminal domain-like"/>
    <property type="match status" value="2"/>
</dbReference>
<feature type="domain" description="Fibrinogen C-terminal" evidence="4">
    <location>
        <begin position="286"/>
        <end position="469"/>
    </location>
</feature>
<dbReference type="InterPro" id="IPR036056">
    <property type="entry name" value="Fibrinogen-like_C"/>
</dbReference>
<evidence type="ECO:0000256" key="2">
    <source>
        <dbReference type="SAM" id="SignalP"/>
    </source>
</evidence>
<dbReference type="Gene3D" id="2.10.25.10">
    <property type="entry name" value="Laminin"/>
    <property type="match status" value="1"/>
</dbReference>
<dbReference type="InterPro" id="IPR002181">
    <property type="entry name" value="Fibrinogen_a/b/g_C_dom"/>
</dbReference>
<dbReference type="NCBIfam" id="NF040941">
    <property type="entry name" value="GGGWT_bact"/>
    <property type="match status" value="1"/>
</dbReference>
<proteinExistence type="predicted"/>
<dbReference type="Pfam" id="PF00147">
    <property type="entry name" value="Fibrinogen_C"/>
    <property type="match status" value="2"/>
</dbReference>
<evidence type="ECO:0000313" key="5">
    <source>
        <dbReference type="EMBL" id="KAJ8033214.1"/>
    </source>
</evidence>
<evidence type="ECO:0000259" key="4">
    <source>
        <dbReference type="PROSITE" id="PS51406"/>
    </source>
</evidence>
<dbReference type="Proteomes" id="UP001152320">
    <property type="component" value="Chromosome 11"/>
</dbReference>
<dbReference type="OrthoDB" id="9990035at2759"/>
<dbReference type="Pfam" id="PF12714">
    <property type="entry name" value="TILa"/>
    <property type="match status" value="1"/>
</dbReference>
<dbReference type="PROSITE" id="PS51406">
    <property type="entry name" value="FIBRINOGEN_C_2"/>
    <property type="match status" value="2"/>
</dbReference>
<dbReference type="InterPro" id="IPR025615">
    <property type="entry name" value="TILa_dom"/>
</dbReference>
<evidence type="ECO:0000259" key="3">
    <source>
        <dbReference type="PROSITE" id="PS50026"/>
    </source>
</evidence>
<comment type="caution">
    <text evidence="1">Lacks conserved residue(s) required for the propagation of feature annotation.</text>
</comment>
<feature type="domain" description="EGF-like" evidence="3">
    <location>
        <begin position="249"/>
        <end position="288"/>
    </location>
</feature>
<dbReference type="SMART" id="SM00186">
    <property type="entry name" value="FBG"/>
    <property type="match status" value="2"/>
</dbReference>
<sequence>MNYILHSYKIVLFFLVTCPLSIEAISEPEGSSYFFYQQPEYPRDCKEARDQCSSDHSSGVYIIKPDGYPQPFEANCNNDIEAGGWTVIQRRFDDSMAFKRNWEDYKSGFGFLSNEFWIGLKKLSYLTNQADCELRIDMVLSNGSSFYVKYNSFRISDEWSDYALVSADLFRSNWSCIVSTCPPNMTHESCTCQSLTMCTHPTGQTDCYTDCEETCVPEGCLVTETNSYILNGDSFINADCTQTCTCIGNQLSCNADYACSTDASCTVKDGFRKCHCNEGYEGDGETCIRNSFKDCYEAYQAGHTTDGVYTLLPTGWTGSAFTVFCDMTTAGGGWTVIQRRVDGVTDFYRGWDEYREGFGAREAGNDFWLGNEKMYNLTNQKDYKLRVDIVTSDGSSKYQEYASIRIDDESTKYRLSLGSSTGTAGNSLHSCSNGGQFSTRDQDNDGCSVHDFAKGNRGAWWYNSQECSHHCTACYYSYKYYCYDFETRSGCFNVGSVSNLNGDYNGGNGQDIFWSHYHCNLNSAEMKIRPSTL</sequence>
<dbReference type="EMBL" id="JAIZAY010000011">
    <property type="protein sequence ID" value="KAJ8033214.1"/>
    <property type="molecule type" value="Genomic_DNA"/>
</dbReference>